<dbReference type="EMBL" id="JAHBAY010000003">
    <property type="protein sequence ID" value="MBT0769143.1"/>
    <property type="molecule type" value="Genomic_DNA"/>
</dbReference>
<dbReference type="PROSITE" id="PS50928">
    <property type="entry name" value="ABC_TM1"/>
    <property type="match status" value="1"/>
</dbReference>
<keyword evidence="3" id="KW-1003">Cell membrane</keyword>
<evidence type="ECO:0000259" key="8">
    <source>
        <dbReference type="PROSITE" id="PS50928"/>
    </source>
</evidence>
<evidence type="ECO:0000256" key="4">
    <source>
        <dbReference type="ARBA" id="ARBA00022692"/>
    </source>
</evidence>
<proteinExistence type="inferred from homology"/>
<name>A0ABS5TDH1_9ACTN</name>
<keyword evidence="2 7" id="KW-0813">Transport</keyword>
<keyword evidence="6 7" id="KW-0472">Membrane</keyword>
<dbReference type="PANTHER" id="PTHR30151">
    <property type="entry name" value="ALKANE SULFONATE ABC TRANSPORTER-RELATED, MEMBRANE SUBUNIT"/>
    <property type="match status" value="1"/>
</dbReference>
<evidence type="ECO:0000256" key="6">
    <source>
        <dbReference type="ARBA" id="ARBA00023136"/>
    </source>
</evidence>
<comment type="subcellular location">
    <subcellularLocation>
        <location evidence="1 7">Cell membrane</location>
        <topology evidence="1 7">Multi-pass membrane protein</topology>
    </subcellularLocation>
</comment>
<accession>A0ABS5TDH1</accession>
<evidence type="ECO:0000313" key="9">
    <source>
        <dbReference type="EMBL" id="MBT0769143.1"/>
    </source>
</evidence>
<dbReference type="InterPro" id="IPR000515">
    <property type="entry name" value="MetI-like"/>
</dbReference>
<feature type="transmembrane region" description="Helical" evidence="7">
    <location>
        <begin position="265"/>
        <end position="283"/>
    </location>
</feature>
<dbReference type="SUPFAM" id="SSF161098">
    <property type="entry name" value="MetI-like"/>
    <property type="match status" value="1"/>
</dbReference>
<dbReference type="Gene3D" id="1.10.3720.10">
    <property type="entry name" value="MetI-like"/>
    <property type="match status" value="1"/>
</dbReference>
<keyword evidence="4 7" id="KW-0812">Transmembrane</keyword>
<protein>
    <submittedName>
        <fullName evidence="9">ABC transporter permease subunit</fullName>
    </submittedName>
</protein>
<dbReference type="CDD" id="cd06261">
    <property type="entry name" value="TM_PBP2"/>
    <property type="match status" value="1"/>
</dbReference>
<evidence type="ECO:0000256" key="5">
    <source>
        <dbReference type="ARBA" id="ARBA00022989"/>
    </source>
</evidence>
<sequence length="295" mass="31023">MKRQRLVRDHGQRGFGVALRTRPRRRALLAGTLAGLAGWQVLALVVGATTRQGRNVVPTLWTIMTEGITGLSHFYRGGWGAATTLQGAPDSAGLAALAVLQNSLVTLGRFGAGYLLAVALAVPAGLLVAAARPVRQAVGGVAGLLRMLPLLAMSPLFTLWFGASSAACVAFVTFGAFWVVLLSTANAVENLPRSLVDQPRTLGLGPVRLRLSVILPAIGPELRGPLMLAAGTAWACVLASELYGVQSGLGWALNQTLVYSLVPQMLVVAAVFTGLSLSTLRLVNRVTGRLTRWSE</sequence>
<evidence type="ECO:0000256" key="2">
    <source>
        <dbReference type="ARBA" id="ARBA00022448"/>
    </source>
</evidence>
<dbReference type="Pfam" id="PF00528">
    <property type="entry name" value="BPD_transp_1"/>
    <property type="match status" value="1"/>
</dbReference>
<feature type="domain" description="ABC transmembrane type-1" evidence="8">
    <location>
        <begin position="103"/>
        <end position="284"/>
    </location>
</feature>
<evidence type="ECO:0000256" key="7">
    <source>
        <dbReference type="RuleBase" id="RU363032"/>
    </source>
</evidence>
<evidence type="ECO:0000313" key="10">
    <source>
        <dbReference type="Proteomes" id="UP001197247"/>
    </source>
</evidence>
<dbReference type="Proteomes" id="UP001197247">
    <property type="component" value="Unassembled WGS sequence"/>
</dbReference>
<evidence type="ECO:0000256" key="1">
    <source>
        <dbReference type="ARBA" id="ARBA00004651"/>
    </source>
</evidence>
<comment type="caution">
    <text evidence="9">The sequence shown here is derived from an EMBL/GenBank/DDBJ whole genome shotgun (WGS) entry which is preliminary data.</text>
</comment>
<dbReference type="InterPro" id="IPR035906">
    <property type="entry name" value="MetI-like_sf"/>
</dbReference>
<feature type="transmembrane region" description="Helical" evidence="7">
    <location>
        <begin position="112"/>
        <end position="131"/>
    </location>
</feature>
<keyword evidence="10" id="KW-1185">Reference proteome</keyword>
<organism evidence="9 10">
    <name type="scientific">Kineosporia corallincola</name>
    <dbReference type="NCBI Taxonomy" id="2835133"/>
    <lineage>
        <taxon>Bacteria</taxon>
        <taxon>Bacillati</taxon>
        <taxon>Actinomycetota</taxon>
        <taxon>Actinomycetes</taxon>
        <taxon>Kineosporiales</taxon>
        <taxon>Kineosporiaceae</taxon>
        <taxon>Kineosporia</taxon>
    </lineage>
</organism>
<reference evidence="9 10" key="1">
    <citation type="submission" date="2021-05" db="EMBL/GenBank/DDBJ databases">
        <title>Kineosporia and Streptomyces sp. nov. two new marine actinobacteria isolated from Coral.</title>
        <authorList>
            <person name="Buangrab K."/>
            <person name="Sutthacheep M."/>
            <person name="Yeemin T."/>
            <person name="Harunari E."/>
            <person name="Igarashi Y."/>
            <person name="Kanchanasin P."/>
            <person name="Tanasupawat S."/>
            <person name="Phongsopitanun W."/>
        </authorList>
    </citation>
    <scope>NUCLEOTIDE SEQUENCE [LARGE SCALE GENOMIC DNA]</scope>
    <source>
        <strain evidence="9 10">J2-2</strain>
    </source>
</reference>
<keyword evidence="5 7" id="KW-1133">Transmembrane helix</keyword>
<evidence type="ECO:0000256" key="3">
    <source>
        <dbReference type="ARBA" id="ARBA00022475"/>
    </source>
</evidence>
<gene>
    <name evidence="9" type="ORF">KIH74_09450</name>
</gene>
<dbReference type="RefSeq" id="WP_214155429.1">
    <property type="nucleotide sequence ID" value="NZ_JAHBAY010000003.1"/>
</dbReference>
<dbReference type="PANTHER" id="PTHR30151:SF0">
    <property type="entry name" value="ABC TRANSPORTER PERMEASE PROTEIN MJ0413-RELATED"/>
    <property type="match status" value="1"/>
</dbReference>
<comment type="similarity">
    <text evidence="7">Belongs to the binding-protein-dependent transport system permease family.</text>
</comment>